<keyword evidence="2" id="KW-1185">Reference proteome</keyword>
<organism evidence="1 2">
    <name type="scientific">Paeniglutamicibacter sulfureus</name>
    <dbReference type="NCBI Taxonomy" id="43666"/>
    <lineage>
        <taxon>Bacteria</taxon>
        <taxon>Bacillati</taxon>
        <taxon>Actinomycetota</taxon>
        <taxon>Actinomycetes</taxon>
        <taxon>Micrococcales</taxon>
        <taxon>Micrococcaceae</taxon>
        <taxon>Paeniglutamicibacter</taxon>
    </lineage>
</organism>
<evidence type="ECO:0000313" key="2">
    <source>
        <dbReference type="Proteomes" id="UP001183817"/>
    </source>
</evidence>
<name>A0ABU2BE26_9MICC</name>
<gene>
    <name evidence="1" type="ORF">J2S64_000551</name>
</gene>
<dbReference type="InterPro" id="IPR011013">
    <property type="entry name" value="Gal_mutarotase_sf_dom"/>
</dbReference>
<proteinExistence type="predicted"/>
<accession>A0ABU2BE26</accession>
<dbReference type="RefSeq" id="WP_302266236.1">
    <property type="nucleotide sequence ID" value="NZ_BAAAWO010000001.1"/>
</dbReference>
<sequence>MDANFKFIQVFTAPAFPGTGGPVRAVALGPMTAPANAFNNGMGLRWLAPGETWEASWGIVHRSPQSFR</sequence>
<comment type="caution">
    <text evidence="1">The sequence shown here is derived from an EMBL/GenBank/DDBJ whole genome shotgun (WGS) entry which is preliminary data.</text>
</comment>
<protein>
    <submittedName>
        <fullName evidence="1">Galactose mutarotase-like enzyme</fullName>
    </submittedName>
</protein>
<dbReference type="InterPro" id="IPR014718">
    <property type="entry name" value="GH-type_carb-bd"/>
</dbReference>
<dbReference type="Proteomes" id="UP001183817">
    <property type="component" value="Unassembled WGS sequence"/>
</dbReference>
<dbReference type="Gene3D" id="2.70.98.10">
    <property type="match status" value="1"/>
</dbReference>
<reference evidence="1 2" key="1">
    <citation type="submission" date="2023-07" db="EMBL/GenBank/DDBJ databases">
        <title>Sequencing the genomes of 1000 actinobacteria strains.</title>
        <authorList>
            <person name="Klenk H.-P."/>
        </authorList>
    </citation>
    <scope>NUCLEOTIDE SEQUENCE [LARGE SCALE GENOMIC DNA]</scope>
    <source>
        <strain evidence="1 2">DSM 20167</strain>
    </source>
</reference>
<evidence type="ECO:0000313" key="1">
    <source>
        <dbReference type="EMBL" id="MDR7356860.1"/>
    </source>
</evidence>
<dbReference type="SUPFAM" id="SSF74650">
    <property type="entry name" value="Galactose mutarotase-like"/>
    <property type="match status" value="1"/>
</dbReference>
<dbReference type="EMBL" id="JAVDYI010000001">
    <property type="protein sequence ID" value="MDR7356860.1"/>
    <property type="molecule type" value="Genomic_DNA"/>
</dbReference>